<comment type="caution">
    <text evidence="2">The sequence shown here is derived from an EMBL/GenBank/DDBJ whole genome shotgun (WGS) entry which is preliminary data.</text>
</comment>
<keyword evidence="3" id="KW-1185">Reference proteome</keyword>
<gene>
    <name evidence="2" type="ORF">DFR56_1207</name>
</gene>
<evidence type="ECO:0000256" key="1">
    <source>
        <dbReference type="SAM" id="Phobius"/>
    </source>
</evidence>
<feature type="transmembrane region" description="Helical" evidence="1">
    <location>
        <begin position="20"/>
        <end position="47"/>
    </location>
</feature>
<evidence type="ECO:0000313" key="3">
    <source>
        <dbReference type="Proteomes" id="UP000247978"/>
    </source>
</evidence>
<protein>
    <submittedName>
        <fullName evidence="2">Uncharacterized protein</fullName>
    </submittedName>
</protein>
<dbReference type="Proteomes" id="UP000247978">
    <property type="component" value="Unassembled WGS sequence"/>
</dbReference>
<dbReference type="EMBL" id="QJJQ01000020">
    <property type="protein sequence ID" value="PXW81634.1"/>
    <property type="molecule type" value="Genomic_DNA"/>
</dbReference>
<feature type="transmembrane region" description="Helical" evidence="1">
    <location>
        <begin position="59"/>
        <end position="77"/>
    </location>
</feature>
<proteinExistence type="predicted"/>
<name>A0A2V3VK81_9BACI</name>
<keyword evidence="1" id="KW-1133">Transmembrane helix</keyword>
<accession>A0A2V3VK81</accession>
<keyword evidence="1" id="KW-0472">Membrane</keyword>
<organism evidence="2 3">
    <name type="scientific">Pseudogracilibacillus auburnensis</name>
    <dbReference type="NCBI Taxonomy" id="1494959"/>
    <lineage>
        <taxon>Bacteria</taxon>
        <taxon>Bacillati</taxon>
        <taxon>Bacillota</taxon>
        <taxon>Bacilli</taxon>
        <taxon>Bacillales</taxon>
        <taxon>Bacillaceae</taxon>
        <taxon>Pseudogracilibacillus</taxon>
    </lineage>
</organism>
<evidence type="ECO:0000313" key="2">
    <source>
        <dbReference type="EMBL" id="PXW81634.1"/>
    </source>
</evidence>
<dbReference type="AlphaFoldDB" id="A0A2V3VK81"/>
<reference evidence="2 3" key="1">
    <citation type="submission" date="2018-05" db="EMBL/GenBank/DDBJ databases">
        <title>Genomic Encyclopedia of Type Strains, Phase IV (KMG-IV): sequencing the most valuable type-strain genomes for metagenomic binning, comparative biology and taxonomic classification.</title>
        <authorList>
            <person name="Goeker M."/>
        </authorList>
    </citation>
    <scope>NUCLEOTIDE SEQUENCE [LARGE SCALE GENOMIC DNA]</scope>
    <source>
        <strain evidence="2 3">DSM 28556</strain>
    </source>
</reference>
<keyword evidence="1" id="KW-0812">Transmembrane</keyword>
<sequence length="78" mass="8893">MIITAILMKVLPDLINENIIAIFSILVLFLGLYILTDGFLIFIKYAFGKVKSKKEFVEFFIKISPLLLSLIVAILKLF</sequence>